<proteinExistence type="predicted"/>
<dbReference type="InterPro" id="IPR036812">
    <property type="entry name" value="NAD(P)_OxRdtase_dom_sf"/>
</dbReference>
<dbReference type="Gene3D" id="3.20.20.100">
    <property type="entry name" value="NADP-dependent oxidoreductase domain"/>
    <property type="match status" value="1"/>
</dbReference>
<dbReference type="PANTHER" id="PTHR43312:SF1">
    <property type="entry name" value="NADP-DEPENDENT OXIDOREDUCTASE DOMAIN-CONTAINING PROTEIN"/>
    <property type="match status" value="1"/>
</dbReference>
<reference evidence="3" key="1">
    <citation type="journal article" date="2019" name="Int. J. Syst. Evol. Microbiol.">
        <title>The Global Catalogue of Microorganisms (GCM) 10K type strain sequencing project: providing services to taxonomists for standard genome sequencing and annotation.</title>
        <authorList>
            <consortium name="The Broad Institute Genomics Platform"/>
            <consortium name="The Broad Institute Genome Sequencing Center for Infectious Disease"/>
            <person name="Wu L."/>
            <person name="Ma J."/>
        </authorList>
    </citation>
    <scope>NUCLEOTIDE SEQUENCE [LARGE SCALE GENOMIC DNA]</scope>
    <source>
        <strain evidence="3">KCTC 19812</strain>
    </source>
</reference>
<gene>
    <name evidence="2" type="ORF">ACFSKV_09745</name>
</gene>
<evidence type="ECO:0000313" key="3">
    <source>
        <dbReference type="Proteomes" id="UP001597414"/>
    </source>
</evidence>
<dbReference type="Pfam" id="PF00248">
    <property type="entry name" value="Aldo_ket_red"/>
    <property type="match status" value="1"/>
</dbReference>
<evidence type="ECO:0000313" key="2">
    <source>
        <dbReference type="EMBL" id="MFD2201851.1"/>
    </source>
</evidence>
<dbReference type="EMBL" id="JBHUIV010000016">
    <property type="protein sequence ID" value="MFD2201851.1"/>
    <property type="molecule type" value="Genomic_DNA"/>
</dbReference>
<dbReference type="SUPFAM" id="SSF51430">
    <property type="entry name" value="NAD(P)-linked oxidoreductase"/>
    <property type="match status" value="1"/>
</dbReference>
<evidence type="ECO:0000259" key="1">
    <source>
        <dbReference type="Pfam" id="PF00248"/>
    </source>
</evidence>
<dbReference type="PANTHER" id="PTHR43312">
    <property type="entry name" value="D-THREO-ALDOSE 1-DEHYDROGENASE"/>
    <property type="match status" value="1"/>
</dbReference>
<protein>
    <submittedName>
        <fullName evidence="2">Aldo/keto reductase</fullName>
    </submittedName>
</protein>
<accession>A0ABW5B929</accession>
<dbReference type="InterPro" id="IPR053135">
    <property type="entry name" value="AKR2_Oxidoreductase"/>
</dbReference>
<keyword evidence="3" id="KW-1185">Reference proteome</keyword>
<name>A0ABW5B929_9BACT</name>
<sequence length="272" mass="31160">MGTVQFGTDYGISNSSGQVSKQEVSKILNYCRQNDIKVLDTASGYGNAEQVLGEFDLIDFKVISKFLPNGDIKEFDRQLGNTLENLKLQQIYGYLAHRPERLIDNRWEWEALKKAKEEKKIEKIGFSLNSPKELDSLLELNLVPDLVQVPYNYLDRRFEGHLKQLKIEQVEIHTRSVFLQGLFFTDLNKLSNHFDSVIPFLKILKKVPKLSGQLLDFVLSKDFIDKVIIGTQSLTQLQTNIEQVINLKGESLPQPPSLSDSILMPMFWPSNK</sequence>
<organism evidence="2 3">
    <name type="scientific">Shivajiella indica</name>
    <dbReference type="NCBI Taxonomy" id="872115"/>
    <lineage>
        <taxon>Bacteria</taxon>
        <taxon>Pseudomonadati</taxon>
        <taxon>Bacteroidota</taxon>
        <taxon>Cytophagia</taxon>
        <taxon>Cytophagales</taxon>
        <taxon>Cyclobacteriaceae</taxon>
        <taxon>Shivajiella</taxon>
    </lineage>
</organism>
<dbReference type="Proteomes" id="UP001597414">
    <property type="component" value="Unassembled WGS sequence"/>
</dbReference>
<feature type="domain" description="NADP-dependent oxidoreductase" evidence="1">
    <location>
        <begin position="1"/>
        <end position="247"/>
    </location>
</feature>
<comment type="caution">
    <text evidence="2">The sequence shown here is derived from an EMBL/GenBank/DDBJ whole genome shotgun (WGS) entry which is preliminary data.</text>
</comment>
<dbReference type="RefSeq" id="WP_380801935.1">
    <property type="nucleotide sequence ID" value="NZ_JBHUIV010000016.1"/>
</dbReference>
<dbReference type="InterPro" id="IPR023210">
    <property type="entry name" value="NADP_OxRdtase_dom"/>
</dbReference>
<dbReference type="CDD" id="cd19097">
    <property type="entry name" value="AKR_unchar"/>
    <property type="match status" value="1"/>
</dbReference>